<dbReference type="PROSITE" id="PS01156">
    <property type="entry name" value="TONB_DEPENDENT_REC_2"/>
    <property type="match status" value="1"/>
</dbReference>
<organism evidence="17 18">
    <name type="scientific">Sphingobium olei</name>
    <dbReference type="NCBI Taxonomy" id="420955"/>
    <lineage>
        <taxon>Bacteria</taxon>
        <taxon>Pseudomonadati</taxon>
        <taxon>Pseudomonadota</taxon>
        <taxon>Alphaproteobacteria</taxon>
        <taxon>Sphingomonadales</taxon>
        <taxon>Sphingomonadaceae</taxon>
        <taxon>Sphingobium</taxon>
    </lineage>
</organism>
<gene>
    <name evidence="17" type="ORF">ACFQ24_19510</name>
</gene>
<dbReference type="Gene3D" id="2.170.130.10">
    <property type="entry name" value="TonB-dependent receptor, plug domain"/>
    <property type="match status" value="1"/>
</dbReference>
<reference evidence="18" key="1">
    <citation type="journal article" date="2019" name="Int. J. Syst. Evol. Microbiol.">
        <title>The Global Catalogue of Microorganisms (GCM) 10K type strain sequencing project: providing services to taxonomists for standard genome sequencing and annotation.</title>
        <authorList>
            <consortium name="The Broad Institute Genomics Platform"/>
            <consortium name="The Broad Institute Genome Sequencing Center for Infectious Disease"/>
            <person name="Wu L."/>
            <person name="Ma J."/>
        </authorList>
    </citation>
    <scope>NUCLEOTIDE SEQUENCE [LARGE SCALE GENOMIC DNA]</scope>
    <source>
        <strain evidence="18">CCUG 54329</strain>
    </source>
</reference>
<evidence type="ECO:0000313" key="17">
    <source>
        <dbReference type="EMBL" id="MFD1107057.1"/>
    </source>
</evidence>
<evidence type="ECO:0000256" key="7">
    <source>
        <dbReference type="ARBA" id="ARBA00023077"/>
    </source>
</evidence>
<dbReference type="Proteomes" id="UP001597203">
    <property type="component" value="Unassembled WGS sequence"/>
</dbReference>
<evidence type="ECO:0000256" key="10">
    <source>
        <dbReference type="PROSITE-ProRule" id="PRU01360"/>
    </source>
</evidence>
<dbReference type="InterPro" id="IPR039426">
    <property type="entry name" value="TonB-dep_rcpt-like"/>
</dbReference>
<dbReference type="CDD" id="cd01347">
    <property type="entry name" value="ligand_gated_channel"/>
    <property type="match status" value="1"/>
</dbReference>
<evidence type="ECO:0000256" key="12">
    <source>
        <dbReference type="RuleBase" id="RU003357"/>
    </source>
</evidence>
<keyword evidence="17" id="KW-0675">Receptor</keyword>
<feature type="region of interest" description="Disordered" evidence="13">
    <location>
        <begin position="19"/>
        <end position="44"/>
    </location>
</feature>
<proteinExistence type="inferred from homology"/>
<dbReference type="PANTHER" id="PTHR30069">
    <property type="entry name" value="TONB-DEPENDENT OUTER MEMBRANE RECEPTOR"/>
    <property type="match status" value="1"/>
</dbReference>
<evidence type="ECO:0000256" key="13">
    <source>
        <dbReference type="SAM" id="MobiDB-lite"/>
    </source>
</evidence>
<evidence type="ECO:0000259" key="16">
    <source>
        <dbReference type="Pfam" id="PF07715"/>
    </source>
</evidence>
<dbReference type="InterPro" id="IPR010917">
    <property type="entry name" value="TonB_rcpt_CS"/>
</dbReference>
<evidence type="ECO:0000256" key="11">
    <source>
        <dbReference type="PROSITE-ProRule" id="PRU10144"/>
    </source>
</evidence>
<feature type="domain" description="TonB-dependent receptor plug" evidence="16">
    <location>
        <begin position="58"/>
        <end position="166"/>
    </location>
</feature>
<comment type="caution">
    <text evidence="17">The sequence shown here is derived from an EMBL/GenBank/DDBJ whole genome shotgun (WGS) entry which is preliminary data.</text>
</comment>
<evidence type="ECO:0000256" key="8">
    <source>
        <dbReference type="ARBA" id="ARBA00023136"/>
    </source>
</evidence>
<dbReference type="Pfam" id="PF07715">
    <property type="entry name" value="Plug"/>
    <property type="match status" value="1"/>
</dbReference>
<evidence type="ECO:0000256" key="2">
    <source>
        <dbReference type="ARBA" id="ARBA00022448"/>
    </source>
</evidence>
<dbReference type="PANTHER" id="PTHR30069:SF53">
    <property type="entry name" value="COLICIN I RECEPTOR-RELATED"/>
    <property type="match status" value="1"/>
</dbReference>
<evidence type="ECO:0000256" key="14">
    <source>
        <dbReference type="SAM" id="SignalP"/>
    </source>
</evidence>
<keyword evidence="8 10" id="KW-0472">Membrane</keyword>
<feature type="compositionally biased region" description="Low complexity" evidence="13">
    <location>
        <begin position="19"/>
        <end position="39"/>
    </location>
</feature>
<evidence type="ECO:0000256" key="6">
    <source>
        <dbReference type="ARBA" id="ARBA00023065"/>
    </source>
</evidence>
<dbReference type="Gene3D" id="2.40.170.20">
    <property type="entry name" value="TonB-dependent receptor, beta-barrel domain"/>
    <property type="match status" value="1"/>
</dbReference>
<feature type="signal peptide" evidence="14">
    <location>
        <begin position="1"/>
        <end position="20"/>
    </location>
</feature>
<dbReference type="EMBL" id="JBHTLS010000134">
    <property type="protein sequence ID" value="MFD1107057.1"/>
    <property type="molecule type" value="Genomic_DNA"/>
</dbReference>
<feature type="chain" id="PRO_5046204210" evidence="14">
    <location>
        <begin position="21"/>
        <end position="660"/>
    </location>
</feature>
<keyword evidence="18" id="KW-1185">Reference proteome</keyword>
<keyword evidence="9 10" id="KW-0998">Cell outer membrane</keyword>
<evidence type="ECO:0000313" key="18">
    <source>
        <dbReference type="Proteomes" id="UP001597203"/>
    </source>
</evidence>
<evidence type="ECO:0000256" key="9">
    <source>
        <dbReference type="ARBA" id="ARBA00023237"/>
    </source>
</evidence>
<name>A0ABW3P8T3_9SPHN</name>
<evidence type="ECO:0000256" key="4">
    <source>
        <dbReference type="ARBA" id="ARBA00022692"/>
    </source>
</evidence>
<keyword evidence="6" id="KW-0406">Ion transport</keyword>
<feature type="domain" description="TonB-dependent receptor-like beta-barrel" evidence="15">
    <location>
        <begin position="259"/>
        <end position="634"/>
    </location>
</feature>
<evidence type="ECO:0000256" key="5">
    <source>
        <dbReference type="ARBA" id="ARBA00022729"/>
    </source>
</evidence>
<accession>A0ABW3P8T3</accession>
<evidence type="ECO:0000259" key="15">
    <source>
        <dbReference type="Pfam" id="PF00593"/>
    </source>
</evidence>
<dbReference type="RefSeq" id="WP_380914264.1">
    <property type="nucleotide sequence ID" value="NZ_JBHTLS010000134.1"/>
</dbReference>
<keyword evidence="7 12" id="KW-0798">TonB box</keyword>
<keyword evidence="4 10" id="KW-0812">Transmembrane</keyword>
<dbReference type="InterPro" id="IPR012910">
    <property type="entry name" value="Plug_dom"/>
</dbReference>
<comment type="subcellular location">
    <subcellularLocation>
        <location evidence="1 10">Cell outer membrane</location>
        <topology evidence="1 10">Multi-pass membrane protein</topology>
    </subcellularLocation>
</comment>
<keyword evidence="2 10" id="KW-0813">Transport</keyword>
<dbReference type="InterPro" id="IPR036942">
    <property type="entry name" value="Beta-barrel_TonB_sf"/>
</dbReference>
<evidence type="ECO:0000256" key="3">
    <source>
        <dbReference type="ARBA" id="ARBA00022452"/>
    </source>
</evidence>
<dbReference type="InterPro" id="IPR037066">
    <property type="entry name" value="Plug_dom_sf"/>
</dbReference>
<dbReference type="PROSITE" id="PS52016">
    <property type="entry name" value="TONB_DEPENDENT_REC_3"/>
    <property type="match status" value="1"/>
</dbReference>
<keyword evidence="5 14" id="KW-0732">Signal</keyword>
<comment type="similarity">
    <text evidence="10 12">Belongs to the TonB-dependent receptor family.</text>
</comment>
<sequence>MSTLTALVFLLSSVPLGDAAADQTAPPPDAAATTGTAATDEPDRPDIFVTATRLALPLDKVAASITALDKAAIDRAQDIGVTELLLRTPGVSMSRNGGYGTSTSLRIRGAESDQTVVVIDGVKLNDPSSAGGGYNFANLLVGDASRIEILRGPQSILWGSQAIGGVVNVVTPLPTKAMEGSFDIEAGSRDTVSARAAIGGVSGPLRWRIGGQSFTTAGISAIAPAFGGREADGYHNRQLTGRAEIALAASLVADLRGYYSSGRNAFDAFSGDNPAYGTNREFVGYAGLRLDLLDGRFRNRIGYGYTDTDRDNFDPRLPRTRTFDSAGRNQRLEYQGSFAISDTWTAQFGVENERSRFRSVSPPSSLAVPIPPAVRGRAEISSVYGQLSAELLTGLTLTVGVRHDDHNRFGGQTLGSAGAVWALPTGTVLRANYGEGFKAPTLYQLFSEYGNQALNPERAHGWDAGVEQHFLDGRIRLGGAWFERTTRDQIIFNSCSATSSLPLCLQPGSTTIRRSGYYQNVARAKAHGIEAQASVEPVKGLILDGNYSWTVAEDRSPGANFGRWLPRRPRNQANASISYAWPFGLTTGAALRWSGHSFDNASNTQRLDGYTLVDLRAEVALHDNLRLFARVENLFDESYMTAYRYGSLGRSVYAGLRGRF</sequence>
<feature type="short sequence motif" description="TonB C-terminal box" evidence="11">
    <location>
        <begin position="643"/>
        <end position="660"/>
    </location>
</feature>
<protein>
    <submittedName>
        <fullName evidence="17">TonB-dependent receptor</fullName>
    </submittedName>
</protein>
<dbReference type="InterPro" id="IPR000531">
    <property type="entry name" value="Beta-barrel_TonB"/>
</dbReference>
<dbReference type="SUPFAM" id="SSF56935">
    <property type="entry name" value="Porins"/>
    <property type="match status" value="1"/>
</dbReference>
<evidence type="ECO:0000256" key="1">
    <source>
        <dbReference type="ARBA" id="ARBA00004571"/>
    </source>
</evidence>
<dbReference type="Pfam" id="PF00593">
    <property type="entry name" value="TonB_dep_Rec_b-barrel"/>
    <property type="match status" value="1"/>
</dbReference>
<keyword evidence="3 10" id="KW-1134">Transmembrane beta strand</keyword>